<proteinExistence type="predicted"/>
<organism evidence="2 3">
    <name type="scientific">Paraburkholderia bannensis</name>
    <dbReference type="NCBI Taxonomy" id="765414"/>
    <lineage>
        <taxon>Bacteria</taxon>
        <taxon>Pseudomonadati</taxon>
        <taxon>Pseudomonadota</taxon>
        <taxon>Betaproteobacteria</taxon>
        <taxon>Burkholderiales</taxon>
        <taxon>Burkholderiaceae</taxon>
        <taxon>Paraburkholderia</taxon>
    </lineage>
</organism>
<dbReference type="AlphaFoldDB" id="A0A7W9U123"/>
<evidence type="ECO:0000256" key="1">
    <source>
        <dbReference type="SAM" id="Phobius"/>
    </source>
</evidence>
<name>A0A7W9U123_9BURK</name>
<dbReference type="InterPro" id="IPR048130">
    <property type="entry name" value="T6SS_ExIF-like"/>
</dbReference>
<feature type="transmembrane region" description="Helical" evidence="1">
    <location>
        <begin position="169"/>
        <end position="192"/>
    </location>
</feature>
<feature type="transmembrane region" description="Helical" evidence="1">
    <location>
        <begin position="136"/>
        <end position="157"/>
    </location>
</feature>
<keyword evidence="3" id="KW-1185">Reference proteome</keyword>
<evidence type="ECO:0000313" key="2">
    <source>
        <dbReference type="EMBL" id="MBB6103970.1"/>
    </source>
</evidence>
<comment type="caution">
    <text evidence="2">The sequence shown here is derived from an EMBL/GenBank/DDBJ whole genome shotgun (WGS) entry which is preliminary data.</text>
</comment>
<keyword evidence="1" id="KW-0812">Transmembrane</keyword>
<evidence type="ECO:0000313" key="3">
    <source>
        <dbReference type="Proteomes" id="UP000571554"/>
    </source>
</evidence>
<dbReference type="Proteomes" id="UP000571554">
    <property type="component" value="Unassembled WGS sequence"/>
</dbReference>
<dbReference type="NCBIfam" id="NF041560">
    <property type="entry name" value="T6SS_Burk_ExIF"/>
    <property type="match status" value="1"/>
</dbReference>
<reference evidence="2 3" key="1">
    <citation type="submission" date="2020-08" db="EMBL/GenBank/DDBJ databases">
        <title>Above-ground endophytic microbial communities from plants in different locations in the United States.</title>
        <authorList>
            <person name="Frank C."/>
        </authorList>
    </citation>
    <scope>NUCLEOTIDE SEQUENCE [LARGE SCALE GENOMIC DNA]</scope>
    <source>
        <strain evidence="2 3">WP4_2_2</strain>
    </source>
</reference>
<protein>
    <submittedName>
        <fullName evidence="2">Uncharacterized protein</fullName>
    </submittedName>
</protein>
<sequence length="245" mass="27932">MENKVSPSPVLMRGIITGLTKRRASYETVFTGADKRNMERTALVAALAGLNDIALNLSNSTQFTDTVGDLVTFNLNGEEVRAWIWLSVFENGDEVEVVAEWADAGWMGYAIRRCRDGVLSVYPHCERGSKALFKNLMKLSTLIWSGSALVVTVIMILRTLDEREIWGGLFTSVFAAWVMVEIMAIFIAYRIWRRFKTQLLMANKIFSTFGWKNAANIDLPKSSKKLRQPEDTWRMGKLIFRYRED</sequence>
<keyword evidence="1" id="KW-0472">Membrane</keyword>
<accession>A0A7W9U123</accession>
<gene>
    <name evidence="2" type="ORF">F4827_003825</name>
</gene>
<dbReference type="RefSeq" id="WP_183725790.1">
    <property type="nucleotide sequence ID" value="NZ_JACHBW010000010.1"/>
</dbReference>
<dbReference type="EMBL" id="JACHBW010000010">
    <property type="protein sequence ID" value="MBB6103970.1"/>
    <property type="molecule type" value="Genomic_DNA"/>
</dbReference>
<keyword evidence="1" id="KW-1133">Transmembrane helix</keyword>